<reference evidence="1" key="1">
    <citation type="journal article" date="2014" name="Front. Microbiol.">
        <title>High frequency of phylogenetically diverse reductive dehalogenase-homologous genes in deep subseafloor sedimentary metagenomes.</title>
        <authorList>
            <person name="Kawai M."/>
            <person name="Futagami T."/>
            <person name="Toyoda A."/>
            <person name="Takaki Y."/>
            <person name="Nishi S."/>
            <person name="Hori S."/>
            <person name="Arai W."/>
            <person name="Tsubouchi T."/>
            <person name="Morono Y."/>
            <person name="Uchiyama I."/>
            <person name="Ito T."/>
            <person name="Fujiyama A."/>
            <person name="Inagaki F."/>
            <person name="Takami H."/>
        </authorList>
    </citation>
    <scope>NUCLEOTIDE SEQUENCE</scope>
    <source>
        <strain evidence="1">Expedition CK06-06</strain>
    </source>
</reference>
<dbReference type="SUPFAM" id="SSF46785">
    <property type="entry name" value="Winged helix' DNA-binding domain"/>
    <property type="match status" value="1"/>
</dbReference>
<dbReference type="Gene3D" id="1.10.10.10">
    <property type="entry name" value="Winged helix-like DNA-binding domain superfamily/Winged helix DNA-binding domain"/>
    <property type="match status" value="1"/>
</dbReference>
<comment type="caution">
    <text evidence="1">The sequence shown here is derived from an EMBL/GenBank/DDBJ whole genome shotgun (WGS) entry which is preliminary data.</text>
</comment>
<dbReference type="EMBL" id="BARV01001424">
    <property type="protein sequence ID" value="GAH96036.1"/>
    <property type="molecule type" value="Genomic_DNA"/>
</dbReference>
<proteinExistence type="predicted"/>
<dbReference type="InterPro" id="IPR036390">
    <property type="entry name" value="WH_DNA-bd_sf"/>
</dbReference>
<evidence type="ECO:0000313" key="1">
    <source>
        <dbReference type="EMBL" id="GAH96036.1"/>
    </source>
</evidence>
<name>X1JMU4_9ZZZZ</name>
<dbReference type="AlphaFoldDB" id="X1JMU4"/>
<dbReference type="InterPro" id="IPR036388">
    <property type="entry name" value="WH-like_DNA-bd_sf"/>
</dbReference>
<sequence>MMQIKAEMKGDFAEECLYEFVNSDRGLSIYEISERLGWKAEEVYNMFKRLEEDGVIRINESEEEEKRKRKVYPVGWKDLLPEDVKKGFSEKGF</sequence>
<gene>
    <name evidence="1" type="ORF">S06H3_04145</name>
</gene>
<accession>X1JMU4</accession>
<organism evidence="1">
    <name type="scientific">marine sediment metagenome</name>
    <dbReference type="NCBI Taxonomy" id="412755"/>
    <lineage>
        <taxon>unclassified sequences</taxon>
        <taxon>metagenomes</taxon>
        <taxon>ecological metagenomes</taxon>
    </lineage>
</organism>
<protein>
    <submittedName>
        <fullName evidence="1">Uncharacterized protein</fullName>
    </submittedName>
</protein>